<feature type="DNA-binding region" description="HMG box" evidence="3">
    <location>
        <begin position="51"/>
        <end position="119"/>
    </location>
</feature>
<feature type="region of interest" description="Disordered" evidence="5">
    <location>
        <begin position="403"/>
        <end position="424"/>
    </location>
</feature>
<dbReference type="InterPro" id="IPR051965">
    <property type="entry name" value="ChromReg_NeuronalGeneExpr"/>
</dbReference>
<evidence type="ECO:0000256" key="3">
    <source>
        <dbReference type="PROSITE-ProRule" id="PRU00267"/>
    </source>
</evidence>
<organism evidence="7 8">
    <name type="scientific">Parnassius apollo</name>
    <name type="common">Apollo butterfly</name>
    <name type="synonym">Papilio apollo</name>
    <dbReference type="NCBI Taxonomy" id="110799"/>
    <lineage>
        <taxon>Eukaryota</taxon>
        <taxon>Metazoa</taxon>
        <taxon>Ecdysozoa</taxon>
        <taxon>Arthropoda</taxon>
        <taxon>Hexapoda</taxon>
        <taxon>Insecta</taxon>
        <taxon>Pterygota</taxon>
        <taxon>Neoptera</taxon>
        <taxon>Endopterygota</taxon>
        <taxon>Lepidoptera</taxon>
        <taxon>Glossata</taxon>
        <taxon>Ditrysia</taxon>
        <taxon>Papilionoidea</taxon>
        <taxon>Papilionidae</taxon>
        <taxon>Parnassiinae</taxon>
        <taxon>Parnassini</taxon>
        <taxon>Parnassius</taxon>
        <taxon>Parnassius</taxon>
    </lineage>
</organism>
<dbReference type="Proteomes" id="UP000691718">
    <property type="component" value="Unassembled WGS sequence"/>
</dbReference>
<feature type="domain" description="HMG box" evidence="6">
    <location>
        <begin position="51"/>
        <end position="119"/>
    </location>
</feature>
<reference evidence="7" key="1">
    <citation type="submission" date="2021-04" db="EMBL/GenBank/DDBJ databases">
        <authorList>
            <person name="Tunstrom K."/>
        </authorList>
    </citation>
    <scope>NUCLEOTIDE SEQUENCE</scope>
</reference>
<comment type="caution">
    <text evidence="7">The sequence shown here is derived from an EMBL/GenBank/DDBJ whole genome shotgun (WGS) entry which is preliminary data.</text>
</comment>
<keyword evidence="1 3" id="KW-0238">DNA-binding</keyword>
<dbReference type="GO" id="GO:0005634">
    <property type="term" value="C:nucleus"/>
    <property type="evidence" value="ECO:0007669"/>
    <property type="project" value="UniProtKB-UniRule"/>
</dbReference>
<dbReference type="AlphaFoldDB" id="A0A8S3XMQ1"/>
<evidence type="ECO:0000256" key="2">
    <source>
        <dbReference type="ARBA" id="ARBA00023242"/>
    </source>
</evidence>
<feature type="compositionally biased region" description="Polar residues" evidence="5">
    <location>
        <begin position="293"/>
        <end position="308"/>
    </location>
</feature>
<dbReference type="GO" id="GO:0010468">
    <property type="term" value="P:regulation of gene expression"/>
    <property type="evidence" value="ECO:0007669"/>
    <property type="project" value="TreeGrafter"/>
</dbReference>
<keyword evidence="4" id="KW-0175">Coiled coil</keyword>
<dbReference type="PANTHER" id="PTHR46040:SF3">
    <property type="entry name" value="HIGH MOBILITY GROUP PROTEIN 2"/>
    <property type="match status" value="1"/>
</dbReference>
<feature type="DNA-binding region" description="HMG box" evidence="3">
    <location>
        <begin position="156"/>
        <end position="220"/>
    </location>
</feature>
<feature type="domain" description="HMG box" evidence="6">
    <location>
        <begin position="156"/>
        <end position="220"/>
    </location>
</feature>
<feature type="region of interest" description="Disordered" evidence="5">
    <location>
        <begin position="256"/>
        <end position="312"/>
    </location>
</feature>
<feature type="compositionally biased region" description="Basic and acidic residues" evidence="5">
    <location>
        <begin position="282"/>
        <end position="292"/>
    </location>
</feature>
<feature type="coiled-coil region" evidence="4">
    <location>
        <begin position="101"/>
        <end position="143"/>
    </location>
</feature>
<protein>
    <submittedName>
        <fullName evidence="7">(apollo) hypothetical protein</fullName>
    </submittedName>
</protein>
<evidence type="ECO:0000313" key="8">
    <source>
        <dbReference type="Proteomes" id="UP000691718"/>
    </source>
</evidence>
<dbReference type="GO" id="GO:0003677">
    <property type="term" value="F:DNA binding"/>
    <property type="evidence" value="ECO:0007669"/>
    <property type="project" value="UniProtKB-UniRule"/>
</dbReference>
<dbReference type="PANTHER" id="PTHR46040">
    <property type="entry name" value="HIGH MOBILITY GROUP PROTEIN 2"/>
    <property type="match status" value="1"/>
</dbReference>
<proteinExistence type="predicted"/>
<dbReference type="InterPro" id="IPR009071">
    <property type="entry name" value="HMG_box_dom"/>
</dbReference>
<name>A0A8S3XMQ1_PARAO</name>
<sequence length="424" mass="50116">MSSFTQICRLSNYIVGSYKTVLYPRKNWLNTVPVCSYTKKSAEDRLGIEKPKRPLTPFFKFMTQMRPALIAKNPGITSKEAIVWSSKHWQELDSETKTQMVKEYEKDLEDYKKIKEMYQASLTEQQKEDIKRVKAEMAAAKEKRKLKAEFKELGKPKKPMSSYFLYSQTKKDIFKDLSMKEYQEKVKADWLKLPESERTKYEKQAQALMDKYKKDLEAWEMKMIAIGRTDLVRHKPVRQPKKTKVENITHVHSFDKQTYSVTSPSNLQKPVQSEVSNSIQEVNKKQSDERQSTGETTTDQTPPEVQKNNTKDIDIKTKYNKFEELLITRVKSNPSNRKEGIKWLTNETKELLRNRATLTSMTQKTKASRKDIADLSKKFKSNMRRDRQRHRLDLIERCYSRDRRHQKSIQKIEGKNRADTQYHR</sequence>
<dbReference type="EMBL" id="CAJQZP010001254">
    <property type="protein sequence ID" value="CAG5033278.1"/>
    <property type="molecule type" value="Genomic_DNA"/>
</dbReference>
<keyword evidence="2 3" id="KW-0539">Nucleus</keyword>
<dbReference type="PROSITE" id="PS50118">
    <property type="entry name" value="HMG_BOX_2"/>
    <property type="match status" value="2"/>
</dbReference>
<gene>
    <name evidence="7" type="ORF">PAPOLLO_LOCUS20059</name>
</gene>
<feature type="compositionally biased region" description="Polar residues" evidence="5">
    <location>
        <begin position="256"/>
        <end position="281"/>
    </location>
</feature>
<dbReference type="SMART" id="SM00398">
    <property type="entry name" value="HMG"/>
    <property type="match status" value="2"/>
</dbReference>
<evidence type="ECO:0000256" key="4">
    <source>
        <dbReference type="SAM" id="Coils"/>
    </source>
</evidence>
<evidence type="ECO:0000256" key="5">
    <source>
        <dbReference type="SAM" id="MobiDB-lite"/>
    </source>
</evidence>
<accession>A0A8S3XMQ1</accession>
<evidence type="ECO:0000256" key="1">
    <source>
        <dbReference type="ARBA" id="ARBA00023125"/>
    </source>
</evidence>
<feature type="compositionally biased region" description="Basic and acidic residues" evidence="5">
    <location>
        <begin position="410"/>
        <end position="424"/>
    </location>
</feature>
<dbReference type="OrthoDB" id="5550281at2759"/>
<evidence type="ECO:0000313" key="7">
    <source>
        <dbReference type="EMBL" id="CAG5033278.1"/>
    </source>
</evidence>
<keyword evidence="8" id="KW-1185">Reference proteome</keyword>
<dbReference type="Pfam" id="PF00505">
    <property type="entry name" value="HMG_box"/>
    <property type="match status" value="2"/>
</dbReference>
<evidence type="ECO:0000259" key="6">
    <source>
        <dbReference type="PROSITE" id="PS50118"/>
    </source>
</evidence>